<protein>
    <recommendedName>
        <fullName evidence="3">HTH LytTR-type domain-containing protein</fullName>
    </recommendedName>
</protein>
<evidence type="ECO:0000256" key="2">
    <source>
        <dbReference type="SAM" id="Phobius"/>
    </source>
</evidence>
<dbReference type="Gene3D" id="2.40.50.1020">
    <property type="entry name" value="LytTr DNA-binding domain"/>
    <property type="match status" value="1"/>
</dbReference>
<keyword evidence="2" id="KW-0812">Transmembrane</keyword>
<dbReference type="OrthoDB" id="9809670at2"/>
<name>A0A2S7WWI2_9FLAO</name>
<keyword evidence="1" id="KW-0597">Phosphoprotein</keyword>
<accession>A0A2S7WWI2</accession>
<dbReference type="GO" id="GO:0003677">
    <property type="term" value="F:DNA binding"/>
    <property type="evidence" value="ECO:0007669"/>
    <property type="project" value="InterPro"/>
</dbReference>
<gene>
    <name evidence="4" type="ORF">BTO16_04950</name>
</gene>
<feature type="transmembrane region" description="Helical" evidence="2">
    <location>
        <begin position="715"/>
        <end position="733"/>
    </location>
</feature>
<feature type="domain" description="HTH LytTR-type" evidence="3">
    <location>
        <begin position="769"/>
        <end position="860"/>
    </location>
</feature>
<dbReference type="SMART" id="SM00850">
    <property type="entry name" value="LytTR"/>
    <property type="match status" value="1"/>
</dbReference>
<proteinExistence type="predicted"/>
<dbReference type="RefSeq" id="WP_105020531.1">
    <property type="nucleotide sequence ID" value="NZ_MSCM01000001.1"/>
</dbReference>
<dbReference type="Pfam" id="PF07494">
    <property type="entry name" value="Reg_prop"/>
    <property type="match status" value="1"/>
</dbReference>
<evidence type="ECO:0000313" key="5">
    <source>
        <dbReference type="Proteomes" id="UP000239068"/>
    </source>
</evidence>
<keyword evidence="2" id="KW-1133">Transmembrane helix</keyword>
<dbReference type="Gene3D" id="2.60.40.10">
    <property type="entry name" value="Immunoglobulins"/>
    <property type="match status" value="1"/>
</dbReference>
<dbReference type="InterPro" id="IPR011123">
    <property type="entry name" value="Y_Y_Y"/>
</dbReference>
<dbReference type="InterPro" id="IPR007492">
    <property type="entry name" value="LytTR_DNA-bd_dom"/>
</dbReference>
<dbReference type="Gene3D" id="2.130.10.10">
    <property type="entry name" value="YVTN repeat-like/Quinoprotein amine dehydrogenase"/>
    <property type="match status" value="3"/>
</dbReference>
<dbReference type="Proteomes" id="UP000239068">
    <property type="component" value="Unassembled WGS sequence"/>
</dbReference>
<dbReference type="Pfam" id="PF04397">
    <property type="entry name" value="LytTR"/>
    <property type="match status" value="1"/>
</dbReference>
<reference evidence="4 5" key="1">
    <citation type="submission" date="2016-12" db="EMBL/GenBank/DDBJ databases">
        <title>Trade-off between light-utilization and light-protection in marine flavobacteria.</title>
        <authorList>
            <person name="Kumagai Y."/>
            <person name="Yoshizawa S."/>
            <person name="Kogure K."/>
            <person name="Iwasaki W."/>
        </authorList>
    </citation>
    <scope>NUCLEOTIDE SEQUENCE [LARGE SCALE GENOMIC DNA]</scope>
    <source>
        <strain evidence="4 5">ATCC 43844</strain>
    </source>
</reference>
<dbReference type="InterPro" id="IPR015943">
    <property type="entry name" value="WD40/YVTN_repeat-like_dom_sf"/>
</dbReference>
<evidence type="ECO:0000313" key="4">
    <source>
        <dbReference type="EMBL" id="PQJ81959.1"/>
    </source>
</evidence>
<dbReference type="InterPro" id="IPR013783">
    <property type="entry name" value="Ig-like_fold"/>
</dbReference>
<evidence type="ECO:0000259" key="3">
    <source>
        <dbReference type="SMART" id="SM00850"/>
    </source>
</evidence>
<dbReference type="EMBL" id="MSCM01000001">
    <property type="protein sequence ID" value="PQJ81959.1"/>
    <property type="molecule type" value="Genomic_DNA"/>
</dbReference>
<organism evidence="4 5">
    <name type="scientific">Polaribacter glomeratus</name>
    <dbReference type="NCBI Taxonomy" id="102"/>
    <lineage>
        <taxon>Bacteria</taxon>
        <taxon>Pseudomonadati</taxon>
        <taxon>Bacteroidota</taxon>
        <taxon>Flavobacteriia</taxon>
        <taxon>Flavobacteriales</taxon>
        <taxon>Flavobacteriaceae</taxon>
    </lineage>
</organism>
<dbReference type="InterPro" id="IPR011110">
    <property type="entry name" value="Reg_prop"/>
</dbReference>
<sequence length="861" mass="99513">MLLLLKNKIEVSLFSFYFILLIINQTSYSQEPIYQHFGVDEGLPSSQIYDICQTKNGHIWFATDKGISRYNGYEFENFDTSDGLPGNVVLRFYPLENGEIWGYCNNSRALFYFNEKFSGFKLYKHNNIMAKELKIKAIVKSVSIDKFKTIYLGGDNINGELLIKNNGTIERKYTNKNFYDSITPHKHIVLNKNFKNGDSYFLTLGKNTIEKNFSTIQQKKNHHQAVYLIPNKKAVFMDGVSVKIINSDKTVIAIKNSGEPLRLKVIDSTRFFVGYHYGGAKIINNKGDVKQEYLKDKSVTNFLIDNEGGYWFTTLNSGVYYVKKPSIIFLQPQNTNVSLHINSLVKKNNQLLIGYYNGDFAELQVNKSFNFKKAKLIFPPAIVEYDSIFDKTYTIFNNQLLINKKLSVEFYALKISEPTLNGTVFESYSSGFYEISKQKDFFLDKRILDVSLWKKDTLLATHSGIFKKMKGRLVALSAESKLLGFRSDDIDVTSDGNVLFIATQGAGVVVYGEKIYNITTKEGLTSDIVNEIYIENDNTILACTNKGLNRIVFNNKGFSITYIDKNSGLLSNEVEDVEVINDTLFVATKDGLCYMPKSILDAKKSDSIYLKIKEVKINDVIYTYSEYPKLNYTENKITFFVEGISFGNNSNLEYHYRLKEIDNKWSVTKNRTISFPNLKHGNYTFQIRACLGSKCYSEEQLEYPFIIKPPFWVSWWFYTLCFLVFSGFIYLFFKIRVLTYNKDIIREFIRLIIQKLKNGETYIEIRMNGEDVKILTKEICYIKSSGNYLDIITLDKSYTIRCKIGDFITTTPDAFEYLRVHRFYIIRIDKVTSKSKNTVTIKEHIIPVGETYLKQLDHIQF</sequence>
<dbReference type="PANTHER" id="PTHR43547:SF2">
    <property type="entry name" value="HYBRID SIGNAL TRANSDUCTION HISTIDINE KINASE C"/>
    <property type="match status" value="1"/>
</dbReference>
<keyword evidence="5" id="KW-1185">Reference proteome</keyword>
<dbReference type="GO" id="GO:0000155">
    <property type="term" value="F:phosphorelay sensor kinase activity"/>
    <property type="evidence" value="ECO:0007669"/>
    <property type="project" value="TreeGrafter"/>
</dbReference>
<dbReference type="Pfam" id="PF07495">
    <property type="entry name" value="Y_Y_Y"/>
    <property type="match status" value="1"/>
</dbReference>
<evidence type="ECO:0000256" key="1">
    <source>
        <dbReference type="ARBA" id="ARBA00022553"/>
    </source>
</evidence>
<keyword evidence="2" id="KW-0472">Membrane</keyword>
<dbReference type="PANTHER" id="PTHR43547">
    <property type="entry name" value="TWO-COMPONENT HISTIDINE KINASE"/>
    <property type="match status" value="1"/>
</dbReference>
<comment type="caution">
    <text evidence="4">The sequence shown here is derived from an EMBL/GenBank/DDBJ whole genome shotgun (WGS) entry which is preliminary data.</text>
</comment>
<dbReference type="AlphaFoldDB" id="A0A2S7WWI2"/>